<evidence type="ECO:0000313" key="1">
    <source>
        <dbReference type="EMBL" id="EFO78099.1"/>
    </source>
</evidence>
<reference evidence="1 2" key="1">
    <citation type="submission" date="2010-10" db="EMBL/GenBank/DDBJ databases">
        <authorList>
            <person name="Durkin A.S."/>
            <person name="Madupu R."/>
            <person name="Torralba M."/>
            <person name="Gillis M."/>
            <person name="Methe B."/>
            <person name="Sutton G."/>
            <person name="Nelson K.E."/>
        </authorList>
    </citation>
    <scope>NUCLEOTIDE SEQUENCE [LARGE SCALE GENOMIC DNA]</scope>
    <source>
        <strain evidence="1 2">JCVIHMP022</strain>
    </source>
</reference>
<organism evidence="1 2">
    <name type="scientific">Bifidobacterium dentium JCVIHMP022</name>
    <dbReference type="NCBI Taxonomy" id="553191"/>
    <lineage>
        <taxon>Bacteria</taxon>
        <taxon>Bacillati</taxon>
        <taxon>Actinomycetota</taxon>
        <taxon>Actinomycetes</taxon>
        <taxon>Bifidobacteriales</taxon>
        <taxon>Bifidobacteriaceae</taxon>
        <taxon>Bifidobacterium</taxon>
    </lineage>
</organism>
<evidence type="ECO:0000313" key="2">
    <source>
        <dbReference type="Proteomes" id="UP000003457"/>
    </source>
</evidence>
<name>A0AB72Z1T6_9BIFI</name>
<dbReference type="Proteomes" id="UP000003457">
    <property type="component" value="Unassembled WGS sequence"/>
</dbReference>
<protein>
    <submittedName>
        <fullName evidence="1">Uncharacterized protein</fullName>
    </submittedName>
</protein>
<proteinExistence type="predicted"/>
<comment type="caution">
    <text evidence="1">The sequence shown here is derived from an EMBL/GenBank/DDBJ whole genome shotgun (WGS) entry which is preliminary data.</text>
</comment>
<sequence length="39" mass="4462">MTDLTCSEILANIPYPVELELAPSRVLEDWKDSHPCLDF</sequence>
<dbReference type="AlphaFoldDB" id="A0AB72Z1T6"/>
<accession>A0AB72Z1T6</accession>
<gene>
    <name evidence="1" type="ORF">HMPREF9003_0160</name>
</gene>
<dbReference type="EMBL" id="AEHJ01000011">
    <property type="protein sequence ID" value="EFO78099.1"/>
    <property type="molecule type" value="Genomic_DNA"/>
</dbReference>